<sequence>MLQMQESHFCVVNLLVHLNPKTILGIVPFVVETIILWSIAISSMIFLMQINLLLLQMLLLLSMLWILIPLVKELLLLLKLV</sequence>
<dbReference type="Gramene" id="rna8850">
    <property type="protein sequence ID" value="RHN73072.1"/>
    <property type="gene ID" value="gene8850"/>
</dbReference>
<dbReference type="AlphaFoldDB" id="A0A396J714"/>
<feature type="transmembrane region" description="Helical" evidence="1">
    <location>
        <begin position="53"/>
        <end position="71"/>
    </location>
</feature>
<keyword evidence="1" id="KW-0472">Membrane</keyword>
<name>A0A396J714_MEDTR</name>
<proteinExistence type="predicted"/>
<accession>A0A396J714</accession>
<evidence type="ECO:0000256" key="1">
    <source>
        <dbReference type="SAM" id="Phobius"/>
    </source>
</evidence>
<dbReference type="Proteomes" id="UP000265566">
    <property type="component" value="Chromosome 2"/>
</dbReference>
<keyword evidence="1" id="KW-1133">Transmembrane helix</keyword>
<dbReference type="EMBL" id="PSQE01000002">
    <property type="protein sequence ID" value="RHN73072.1"/>
    <property type="molecule type" value="Genomic_DNA"/>
</dbReference>
<reference evidence="2" key="1">
    <citation type="journal article" date="2018" name="Nat. Plants">
        <title>Whole-genome landscape of Medicago truncatula symbiotic genes.</title>
        <authorList>
            <person name="Pecrix Y."/>
            <person name="Gamas P."/>
            <person name="Carrere S."/>
        </authorList>
    </citation>
    <scope>NUCLEOTIDE SEQUENCE</scope>
    <source>
        <tissue evidence="2">Leaves</tissue>
    </source>
</reference>
<organism evidence="2">
    <name type="scientific">Medicago truncatula</name>
    <name type="common">Barrel medic</name>
    <name type="synonym">Medicago tribuloides</name>
    <dbReference type="NCBI Taxonomy" id="3880"/>
    <lineage>
        <taxon>Eukaryota</taxon>
        <taxon>Viridiplantae</taxon>
        <taxon>Streptophyta</taxon>
        <taxon>Embryophyta</taxon>
        <taxon>Tracheophyta</taxon>
        <taxon>Spermatophyta</taxon>
        <taxon>Magnoliopsida</taxon>
        <taxon>eudicotyledons</taxon>
        <taxon>Gunneridae</taxon>
        <taxon>Pentapetalae</taxon>
        <taxon>rosids</taxon>
        <taxon>fabids</taxon>
        <taxon>Fabales</taxon>
        <taxon>Fabaceae</taxon>
        <taxon>Papilionoideae</taxon>
        <taxon>50 kb inversion clade</taxon>
        <taxon>NPAAA clade</taxon>
        <taxon>Hologalegina</taxon>
        <taxon>IRL clade</taxon>
        <taxon>Trifolieae</taxon>
        <taxon>Medicago</taxon>
    </lineage>
</organism>
<evidence type="ECO:0000313" key="2">
    <source>
        <dbReference type="EMBL" id="RHN73072.1"/>
    </source>
</evidence>
<evidence type="ECO:0008006" key="3">
    <source>
        <dbReference type="Google" id="ProtNLM"/>
    </source>
</evidence>
<protein>
    <recommendedName>
        <fullName evidence="3">Transmembrane protein</fullName>
    </recommendedName>
</protein>
<gene>
    <name evidence="2" type="ORF">MtrunA17_Chr2g0294551</name>
</gene>
<comment type="caution">
    <text evidence="2">The sequence shown here is derived from an EMBL/GenBank/DDBJ whole genome shotgun (WGS) entry which is preliminary data.</text>
</comment>
<keyword evidence="1" id="KW-0812">Transmembrane</keyword>
<feature type="transmembrane region" description="Helical" evidence="1">
    <location>
        <begin position="23"/>
        <end position="46"/>
    </location>
</feature>